<evidence type="ECO:0008006" key="4">
    <source>
        <dbReference type="Google" id="ProtNLM"/>
    </source>
</evidence>
<organism evidence="2 3">
    <name type="scientific">Neobacillus massiliamazoniensis</name>
    <dbReference type="NCBI Taxonomy" id="1499688"/>
    <lineage>
        <taxon>Bacteria</taxon>
        <taxon>Bacillati</taxon>
        <taxon>Bacillota</taxon>
        <taxon>Bacilli</taxon>
        <taxon>Bacillales</taxon>
        <taxon>Bacillaceae</taxon>
        <taxon>Neobacillus</taxon>
    </lineage>
</organism>
<keyword evidence="3" id="KW-1185">Reference proteome</keyword>
<feature type="signal peptide" evidence="1">
    <location>
        <begin position="1"/>
        <end position="19"/>
    </location>
</feature>
<dbReference type="STRING" id="1499688.BN000_00670"/>
<keyword evidence="1" id="KW-0732">Signal</keyword>
<dbReference type="Proteomes" id="UP000199087">
    <property type="component" value="Unassembled WGS sequence"/>
</dbReference>
<dbReference type="OrthoDB" id="2867621at2"/>
<accession>A0A0U1NSR7</accession>
<dbReference type="EMBL" id="CVRB01000001">
    <property type="protein sequence ID" value="CRK80782.1"/>
    <property type="molecule type" value="Genomic_DNA"/>
</dbReference>
<feature type="chain" id="PRO_5038446536" description="Lipoprotein" evidence="1">
    <location>
        <begin position="20"/>
        <end position="146"/>
    </location>
</feature>
<reference evidence="3" key="1">
    <citation type="submission" date="2015-05" db="EMBL/GenBank/DDBJ databases">
        <authorList>
            <person name="Urmite Genomes"/>
        </authorList>
    </citation>
    <scope>NUCLEOTIDE SEQUENCE [LARGE SCALE GENOMIC DNA]</scope>
    <source>
        <strain evidence="3">LF1</strain>
    </source>
</reference>
<name>A0A0U1NSR7_9BACI</name>
<dbReference type="PROSITE" id="PS51257">
    <property type="entry name" value="PROKAR_LIPOPROTEIN"/>
    <property type="match status" value="1"/>
</dbReference>
<evidence type="ECO:0000256" key="1">
    <source>
        <dbReference type="SAM" id="SignalP"/>
    </source>
</evidence>
<evidence type="ECO:0000313" key="2">
    <source>
        <dbReference type="EMBL" id="CRK80782.1"/>
    </source>
</evidence>
<dbReference type="RefSeq" id="WP_090630823.1">
    <property type="nucleotide sequence ID" value="NZ_CVRB01000001.1"/>
</dbReference>
<protein>
    <recommendedName>
        <fullName evidence="4">Lipoprotein</fullName>
    </recommendedName>
</protein>
<evidence type="ECO:0000313" key="3">
    <source>
        <dbReference type="Proteomes" id="UP000199087"/>
    </source>
</evidence>
<dbReference type="AlphaFoldDB" id="A0A0U1NSR7"/>
<sequence length="146" mass="16034" precursor="true">MSKKIIIAMMGTLLALSLAGCGDALNNSQNNIQAQKISNSQRSLTAPFSDLLYGFTAIEKYVANGDYESATTLTNNLYDEFHDAILPPLAAKKGKTYAEKMDRKYDELQEAISNKDQSKITELIKENRNNLKTIAPILGVSVISSE</sequence>
<gene>
    <name evidence="2" type="ORF">BN000_00670</name>
</gene>
<proteinExistence type="predicted"/>